<dbReference type="AlphaFoldDB" id="A0A380T050"/>
<accession>A0A380T050</accession>
<keyword evidence="1 2" id="KW-0378">Hydrolase</keyword>
<dbReference type="PANTHER" id="PTHR11782:SF83">
    <property type="entry name" value="GUANOSINE-DIPHOSPHATASE"/>
    <property type="match status" value="1"/>
</dbReference>
<dbReference type="GO" id="GO:0045134">
    <property type="term" value="F:UDP phosphatase activity"/>
    <property type="evidence" value="ECO:0007669"/>
    <property type="project" value="TreeGrafter"/>
</dbReference>
<dbReference type="GO" id="GO:0004382">
    <property type="term" value="F:GDP phosphatase activity"/>
    <property type="evidence" value="ECO:0007669"/>
    <property type="project" value="TreeGrafter"/>
</dbReference>
<dbReference type="InterPro" id="IPR000407">
    <property type="entry name" value="GDA1_CD39_NTPase"/>
</dbReference>
<dbReference type="GO" id="GO:0016020">
    <property type="term" value="C:membrane"/>
    <property type="evidence" value="ECO:0007669"/>
    <property type="project" value="TreeGrafter"/>
</dbReference>
<gene>
    <name evidence="2" type="ORF">CCOS864_03069</name>
</gene>
<name>A0A380T050_9PSED</name>
<organism evidence="2 3">
    <name type="scientific">Pseudomonas wadenswilerensis</name>
    <dbReference type="NCBI Taxonomy" id="1785161"/>
    <lineage>
        <taxon>Bacteria</taxon>
        <taxon>Pseudomonadati</taxon>
        <taxon>Pseudomonadota</taxon>
        <taxon>Gammaproteobacteria</taxon>
        <taxon>Pseudomonadales</taxon>
        <taxon>Pseudomonadaceae</taxon>
        <taxon>Pseudomonas</taxon>
    </lineage>
</organism>
<dbReference type="PANTHER" id="PTHR11782">
    <property type="entry name" value="ADENOSINE/GUANOSINE DIPHOSPHATASE"/>
    <property type="match status" value="1"/>
</dbReference>
<proteinExistence type="predicted"/>
<sequence length="388" mass="43037">MSLPYRVSTLKNIILALCVFGTMVENINAEARSETWQIVVDAGSSKTRGILYKLSSDTITPIVENSTKNPLASHVNFPENADTQLISPLLDALIKLADDKGYTLEKNNVLVSVLGTAGMRELSPSQQLSIYQSVNEAIHGKGLMTGQVRTIEGWEEGAFAWVHLNYLIGLTGSDKTLGIIEMGGASSQITFASNDPQTDTTHTVQWNKQTYHIVSESLLGLGANEARLAMDRVQQQDQSCYPEGLSTPGSFNFTACDSTYDKAIATNGKSEIQKLEHIVNSNDFSHTHFIGLSALYYTLNFFNNDTPTRQTLKHGITHSCESYKYIEDAIKNDSSKDKYQPENKCANGVFAYNILYDHLNLKDGQITALKKIENMDIRWTEGYLLINK</sequence>
<dbReference type="Proteomes" id="UP000255177">
    <property type="component" value="Unassembled WGS sequence"/>
</dbReference>
<dbReference type="CDD" id="cd24003">
    <property type="entry name" value="ASKHA_NBD_GDA1_CD39_NTPase"/>
    <property type="match status" value="1"/>
</dbReference>
<protein>
    <submittedName>
        <fullName evidence="2">Putative apyrase 6</fullName>
        <ecNumber evidence="2">3.6.1.5</ecNumber>
    </submittedName>
</protein>
<dbReference type="Gene3D" id="3.30.420.150">
    <property type="entry name" value="Exopolyphosphatase. Domain 2"/>
    <property type="match status" value="1"/>
</dbReference>
<dbReference type="EC" id="3.6.1.5" evidence="2"/>
<dbReference type="Gene3D" id="3.30.420.40">
    <property type="match status" value="1"/>
</dbReference>
<evidence type="ECO:0000256" key="1">
    <source>
        <dbReference type="ARBA" id="ARBA00022801"/>
    </source>
</evidence>
<dbReference type="EMBL" id="UIDD01000008">
    <property type="protein sequence ID" value="SUQ63617.1"/>
    <property type="molecule type" value="Genomic_DNA"/>
</dbReference>
<keyword evidence="3" id="KW-1185">Reference proteome</keyword>
<dbReference type="GO" id="GO:0009134">
    <property type="term" value="P:nucleoside diphosphate catabolic process"/>
    <property type="evidence" value="ECO:0007669"/>
    <property type="project" value="TreeGrafter"/>
</dbReference>
<dbReference type="GO" id="GO:0017111">
    <property type="term" value="F:ribonucleoside triphosphate phosphatase activity"/>
    <property type="evidence" value="ECO:0007669"/>
    <property type="project" value="TreeGrafter"/>
</dbReference>
<dbReference type="Pfam" id="PF01150">
    <property type="entry name" value="GDA1_CD39"/>
    <property type="match status" value="1"/>
</dbReference>
<evidence type="ECO:0000313" key="2">
    <source>
        <dbReference type="EMBL" id="SUQ63617.1"/>
    </source>
</evidence>
<dbReference type="GO" id="GO:0004050">
    <property type="term" value="F:apyrase activity"/>
    <property type="evidence" value="ECO:0007669"/>
    <property type="project" value="UniProtKB-EC"/>
</dbReference>
<dbReference type="RefSeq" id="WP_244211928.1">
    <property type="nucleotide sequence ID" value="NZ_CBCSFG010000032.1"/>
</dbReference>
<evidence type="ECO:0000313" key="3">
    <source>
        <dbReference type="Proteomes" id="UP000255177"/>
    </source>
</evidence>
<reference evidence="3" key="1">
    <citation type="submission" date="2018-07" db="EMBL/GenBank/DDBJ databases">
        <authorList>
            <person name="Blom J."/>
        </authorList>
    </citation>
    <scope>NUCLEOTIDE SEQUENCE [LARGE SCALE GENOMIC DNA]</scope>
    <source>
        <strain evidence="3">CCOS 864</strain>
    </source>
</reference>